<dbReference type="Gene3D" id="1.20.920.10">
    <property type="entry name" value="Bromodomain-like"/>
    <property type="match status" value="1"/>
</dbReference>
<sequence>MNAEQFLSLIQREKREIEQELIKRRPWHNAAVDLLAAIMRREDAKYFMESPVKMVASYSTVVRSPMWLSKVHTKLHAYEYSEPHAFLRDMRLIFENCYLFHDAPNGSKELIKAAAVLEIEFEHQAVAARLDEAANTTEIRKLWVNLDKNLRTKASQTIMMRYNESVASIKNEATRKRLLLFLKDHMHSKGGVRSEGATSRLPPPRAARDSAHIDDNGHVEFHEAPVEKLPQNEHRYTVDFVPMRSAEAQDDDEDPYED</sequence>
<dbReference type="PANTHER" id="PTHR46386">
    <property type="entry name" value="NUCLEAR BODY PROTEIN SP140"/>
    <property type="match status" value="1"/>
</dbReference>
<dbReference type="CDD" id="cd04369">
    <property type="entry name" value="Bromodomain"/>
    <property type="match status" value="1"/>
</dbReference>
<dbReference type="PANTHER" id="PTHR46386:SF1">
    <property type="entry name" value="NUCLEAR BODY PROTEIN SP140-LIKE PROTEIN"/>
    <property type="match status" value="1"/>
</dbReference>
<gene>
    <name evidence="5" type="ORF">BSAL_38090</name>
</gene>
<proteinExistence type="predicted"/>
<dbReference type="Pfam" id="PF00439">
    <property type="entry name" value="Bromodomain"/>
    <property type="match status" value="1"/>
</dbReference>
<dbReference type="InterPro" id="IPR043563">
    <property type="entry name" value="Sp110/Sp140/Sp140L-like"/>
</dbReference>
<dbReference type="PROSITE" id="PS50014">
    <property type="entry name" value="BROMODOMAIN_2"/>
    <property type="match status" value="1"/>
</dbReference>
<dbReference type="AlphaFoldDB" id="A0A0S4KI88"/>
<dbReference type="VEuPathDB" id="TriTrypDB:BSAL_38090"/>
<protein>
    <recommendedName>
        <fullName evidence="4">Bromo domain-containing protein</fullName>
    </recommendedName>
</protein>
<evidence type="ECO:0000313" key="5">
    <source>
        <dbReference type="EMBL" id="CUI15349.1"/>
    </source>
</evidence>
<evidence type="ECO:0000256" key="3">
    <source>
        <dbReference type="SAM" id="MobiDB-lite"/>
    </source>
</evidence>
<keyword evidence="1 2" id="KW-0103">Bromodomain</keyword>
<dbReference type="PRINTS" id="PR00503">
    <property type="entry name" value="BROMODOMAIN"/>
</dbReference>
<keyword evidence="6" id="KW-1185">Reference proteome</keyword>
<dbReference type="InterPro" id="IPR036427">
    <property type="entry name" value="Bromodomain-like_sf"/>
</dbReference>
<accession>A0A0S4KI88</accession>
<dbReference type="GO" id="GO:0000981">
    <property type="term" value="F:DNA-binding transcription factor activity, RNA polymerase II-specific"/>
    <property type="evidence" value="ECO:0007669"/>
    <property type="project" value="TreeGrafter"/>
</dbReference>
<dbReference type="Proteomes" id="UP000051952">
    <property type="component" value="Unassembled WGS sequence"/>
</dbReference>
<feature type="region of interest" description="Disordered" evidence="3">
    <location>
        <begin position="189"/>
        <end position="211"/>
    </location>
</feature>
<dbReference type="GO" id="GO:0005634">
    <property type="term" value="C:nucleus"/>
    <property type="evidence" value="ECO:0007669"/>
    <property type="project" value="TreeGrafter"/>
</dbReference>
<name>A0A0S4KI88_BODSA</name>
<dbReference type="SUPFAM" id="SSF47370">
    <property type="entry name" value="Bromodomain"/>
    <property type="match status" value="1"/>
</dbReference>
<evidence type="ECO:0000256" key="1">
    <source>
        <dbReference type="ARBA" id="ARBA00023117"/>
    </source>
</evidence>
<reference evidence="6" key="1">
    <citation type="submission" date="2015-09" db="EMBL/GenBank/DDBJ databases">
        <authorList>
            <consortium name="Pathogen Informatics"/>
        </authorList>
    </citation>
    <scope>NUCLEOTIDE SEQUENCE [LARGE SCALE GENOMIC DNA]</scope>
    <source>
        <strain evidence="6">Lake Konstanz</strain>
    </source>
</reference>
<evidence type="ECO:0000256" key="2">
    <source>
        <dbReference type="PROSITE-ProRule" id="PRU00035"/>
    </source>
</evidence>
<dbReference type="InterPro" id="IPR001487">
    <property type="entry name" value="Bromodomain"/>
</dbReference>
<feature type="domain" description="Bromo" evidence="4">
    <location>
        <begin position="53"/>
        <end position="108"/>
    </location>
</feature>
<evidence type="ECO:0000259" key="4">
    <source>
        <dbReference type="PROSITE" id="PS50014"/>
    </source>
</evidence>
<organism evidence="5 6">
    <name type="scientific">Bodo saltans</name>
    <name type="common">Flagellated protozoan</name>
    <dbReference type="NCBI Taxonomy" id="75058"/>
    <lineage>
        <taxon>Eukaryota</taxon>
        <taxon>Discoba</taxon>
        <taxon>Euglenozoa</taxon>
        <taxon>Kinetoplastea</taxon>
        <taxon>Metakinetoplastina</taxon>
        <taxon>Eubodonida</taxon>
        <taxon>Bodonidae</taxon>
        <taxon>Bodo</taxon>
    </lineage>
</organism>
<evidence type="ECO:0000313" key="6">
    <source>
        <dbReference type="Proteomes" id="UP000051952"/>
    </source>
</evidence>
<dbReference type="EMBL" id="CYKH01002055">
    <property type="protein sequence ID" value="CUI15349.1"/>
    <property type="molecule type" value="Genomic_DNA"/>
</dbReference>
<dbReference type="SMART" id="SM00297">
    <property type="entry name" value="BROMO"/>
    <property type="match status" value="1"/>
</dbReference>
<dbReference type="OrthoDB" id="21449at2759"/>